<keyword evidence="4" id="KW-0863">Zinc-finger</keyword>
<evidence type="ECO:0000256" key="2">
    <source>
        <dbReference type="ARBA" id="ARBA00006899"/>
    </source>
</evidence>
<feature type="domain" description="Rrn7/TAF1B N-terminal cyclin" evidence="12">
    <location>
        <begin position="80"/>
        <end position="189"/>
    </location>
</feature>
<keyword evidence="6" id="KW-0805">Transcription regulation</keyword>
<reference evidence="14" key="2">
    <citation type="journal article" date="2023" name="IMA Fungus">
        <title>Comparative genomic study of the Penicillium genus elucidates a diverse pangenome and 15 lateral gene transfer events.</title>
        <authorList>
            <person name="Petersen C."/>
            <person name="Sorensen T."/>
            <person name="Nielsen M.R."/>
            <person name="Sondergaard T.E."/>
            <person name="Sorensen J.L."/>
            <person name="Fitzpatrick D.A."/>
            <person name="Frisvad J.C."/>
            <person name="Nielsen K.L."/>
        </authorList>
    </citation>
    <scope>NUCLEOTIDE SEQUENCE</scope>
    <source>
        <strain evidence="14">IBT 35673</strain>
    </source>
</reference>
<dbReference type="PANTHER" id="PTHR31576">
    <property type="entry name" value="TATA BOX-BINDING PROTEIN-ASSOCIATED FACTOR RNA POLYMERASE I SUBUNIT B"/>
    <property type="match status" value="1"/>
</dbReference>
<feature type="region of interest" description="Disordered" evidence="10">
    <location>
        <begin position="552"/>
        <end position="581"/>
    </location>
</feature>
<evidence type="ECO:0008006" key="16">
    <source>
        <dbReference type="Google" id="ProtNLM"/>
    </source>
</evidence>
<feature type="compositionally biased region" description="Acidic residues" evidence="10">
    <location>
        <begin position="559"/>
        <end position="581"/>
    </location>
</feature>
<dbReference type="Pfam" id="PF20644">
    <property type="entry name" value="Rrn7_cyclin_N"/>
    <property type="match status" value="1"/>
</dbReference>
<feature type="domain" description="RRN7-type" evidence="11">
    <location>
        <begin position="5"/>
        <end position="36"/>
    </location>
</feature>
<evidence type="ECO:0000313" key="14">
    <source>
        <dbReference type="EMBL" id="KAJ5328275.1"/>
    </source>
</evidence>
<comment type="similarity">
    <text evidence="2">Belongs to the RRN7/TAF1B family.</text>
</comment>
<evidence type="ECO:0000259" key="11">
    <source>
        <dbReference type="Pfam" id="PF11781"/>
    </source>
</evidence>
<keyword evidence="5" id="KW-0862">Zinc</keyword>
<evidence type="ECO:0000256" key="7">
    <source>
        <dbReference type="ARBA" id="ARBA00023125"/>
    </source>
</evidence>
<evidence type="ECO:0000256" key="5">
    <source>
        <dbReference type="ARBA" id="ARBA00022833"/>
    </source>
</evidence>
<accession>A0A9W9Q7B0</accession>
<organism evidence="14 15">
    <name type="scientific">Penicillium brevicompactum</name>
    <dbReference type="NCBI Taxonomy" id="5074"/>
    <lineage>
        <taxon>Eukaryota</taxon>
        <taxon>Fungi</taxon>
        <taxon>Dikarya</taxon>
        <taxon>Ascomycota</taxon>
        <taxon>Pezizomycotina</taxon>
        <taxon>Eurotiomycetes</taxon>
        <taxon>Eurotiomycetidae</taxon>
        <taxon>Eurotiales</taxon>
        <taxon>Aspergillaceae</taxon>
        <taxon>Penicillium</taxon>
    </lineage>
</organism>
<evidence type="ECO:0000259" key="12">
    <source>
        <dbReference type="Pfam" id="PF20644"/>
    </source>
</evidence>
<dbReference type="Pfam" id="PF11781">
    <property type="entry name" value="Zn_ribbon_RRN7"/>
    <property type="match status" value="1"/>
</dbReference>
<evidence type="ECO:0000256" key="6">
    <source>
        <dbReference type="ARBA" id="ARBA00023015"/>
    </source>
</evidence>
<dbReference type="PANTHER" id="PTHR31576:SF2">
    <property type="entry name" value="TATA BOX-BINDING PROTEIN-ASSOCIATED FACTOR RNA POLYMERASE I SUBUNIT B"/>
    <property type="match status" value="1"/>
</dbReference>
<reference evidence="14" key="1">
    <citation type="submission" date="2022-12" db="EMBL/GenBank/DDBJ databases">
        <authorList>
            <person name="Petersen C."/>
        </authorList>
    </citation>
    <scope>NUCLEOTIDE SEQUENCE</scope>
    <source>
        <strain evidence="14">IBT 35673</strain>
    </source>
</reference>
<evidence type="ECO:0000259" key="13">
    <source>
        <dbReference type="Pfam" id="PF20645"/>
    </source>
</evidence>
<proteinExistence type="inferred from homology"/>
<dbReference type="InterPro" id="IPR048540">
    <property type="entry name" value="Rrn7_cyclin_N"/>
</dbReference>
<feature type="region of interest" description="Disordered" evidence="10">
    <location>
        <begin position="123"/>
        <end position="148"/>
    </location>
</feature>
<evidence type="ECO:0000256" key="10">
    <source>
        <dbReference type="SAM" id="MobiDB-lite"/>
    </source>
</evidence>
<protein>
    <recommendedName>
        <fullName evidence="16">RRN7-type domain-containing protein</fullName>
    </recommendedName>
</protein>
<evidence type="ECO:0000256" key="8">
    <source>
        <dbReference type="ARBA" id="ARBA00023163"/>
    </source>
</evidence>
<dbReference type="GO" id="GO:0008270">
    <property type="term" value="F:zinc ion binding"/>
    <property type="evidence" value="ECO:0007669"/>
    <property type="project" value="UniProtKB-KW"/>
</dbReference>
<gene>
    <name evidence="14" type="ORF">N7452_008665</name>
</gene>
<dbReference type="Proteomes" id="UP001147695">
    <property type="component" value="Unassembled WGS sequence"/>
</dbReference>
<dbReference type="InterPro" id="IPR048538">
    <property type="entry name" value="Rrn7_cyclin_C"/>
</dbReference>
<dbReference type="Pfam" id="PF20645">
    <property type="entry name" value="Rrn7_cyclin_C"/>
    <property type="match status" value="1"/>
</dbReference>
<dbReference type="GO" id="GO:0001164">
    <property type="term" value="F:RNA polymerase I core promoter sequence-specific DNA binding"/>
    <property type="evidence" value="ECO:0007669"/>
    <property type="project" value="InterPro"/>
</dbReference>
<keyword evidence="8" id="KW-0804">Transcription</keyword>
<evidence type="ECO:0000256" key="4">
    <source>
        <dbReference type="ARBA" id="ARBA00022771"/>
    </source>
</evidence>
<dbReference type="GO" id="GO:0070860">
    <property type="term" value="C:RNA polymerase I core factor complex"/>
    <property type="evidence" value="ECO:0007669"/>
    <property type="project" value="InterPro"/>
</dbReference>
<comment type="caution">
    <text evidence="14">The sequence shown here is derived from an EMBL/GenBank/DDBJ whole genome shotgun (WGS) entry which is preliminary data.</text>
</comment>
<keyword evidence="9" id="KW-0539">Nucleus</keyword>
<evidence type="ECO:0000256" key="9">
    <source>
        <dbReference type="ARBA" id="ARBA00023242"/>
    </source>
</evidence>
<dbReference type="GO" id="GO:0042790">
    <property type="term" value="P:nucleolar large rRNA transcription by RNA polymerase I"/>
    <property type="evidence" value="ECO:0007669"/>
    <property type="project" value="TreeGrafter"/>
</dbReference>
<keyword evidence="7" id="KW-0238">DNA-binding</keyword>
<dbReference type="InterPro" id="IPR021752">
    <property type="entry name" value="TF_Rrn7_Zf"/>
</dbReference>
<sequence length="581" mass="66861">MDYVTRGVCGQEGCRERRYYIDNGLWYCRRGHLQEGVQVAEDGDDFGNLGKVHRVRKEIQGRSTKTFHGRPAWTLFLQIYQLILWKQSHSLVHDHGFPEELAIVVRDLWALRLPDFKLKITESNEDDGGDSEREVFSSQAAQSDDSEVGFKPHSRYVEWPRLIDAAGLCYLAALIMRVPICVNDFYEYVYRDLSTSLGTSLGLVDVSSLTRSPRMIIRQKLPYTRVLATVPSEMRERLPPELTGILEVSRLPKIEHLHDAVQALTLFYQRRFDVALPPLNWPILLFRHIKRLALPIEVYDAVKALQSLLDITFEYPKPKATVERKKSHHYPDVELIVLIVIATKLLFPFDDLKRYPTTSKEPAAQTMDWSQWALAQASFDSDSHFKENIGRDAAIRVTDSDVLAMSADQLDHYMDWYAESWLDTSRTPGRLAELFPIQRGDNQPSSATDPGPSTATTFAPDTMQKKLDTLLHEVMQDIKPRRVIPEESDDHKRPGEVYRRYRWESQLNGAARTFYEIAATLAAVPLKTLVRAVTLTEYKIARNDEKRQHREFFANQGVEVDDSDADKDFEMDDSGEEEFEY</sequence>
<feature type="domain" description="Rrn7/TAF1B C-terminal cyclin" evidence="13">
    <location>
        <begin position="251"/>
        <end position="421"/>
    </location>
</feature>
<evidence type="ECO:0000256" key="1">
    <source>
        <dbReference type="ARBA" id="ARBA00004604"/>
    </source>
</evidence>
<comment type="subcellular location">
    <subcellularLocation>
        <location evidence="1">Nucleus</location>
        <location evidence="1">Nucleolus</location>
    </subcellularLocation>
</comment>
<evidence type="ECO:0000313" key="15">
    <source>
        <dbReference type="Proteomes" id="UP001147695"/>
    </source>
</evidence>
<evidence type="ECO:0000256" key="3">
    <source>
        <dbReference type="ARBA" id="ARBA00022723"/>
    </source>
</evidence>
<name>A0A9W9Q7B0_PENBR</name>
<dbReference type="AlphaFoldDB" id="A0A9W9Q7B0"/>
<dbReference type="InterPro" id="IPR033599">
    <property type="entry name" value="TAF1B/Rrn7"/>
</dbReference>
<keyword evidence="3" id="KW-0479">Metal-binding</keyword>
<dbReference type="EMBL" id="JAPZBQ010000005">
    <property type="protein sequence ID" value="KAJ5328275.1"/>
    <property type="molecule type" value="Genomic_DNA"/>
</dbReference>